<dbReference type="GO" id="GO:0005524">
    <property type="term" value="F:ATP binding"/>
    <property type="evidence" value="ECO:0007669"/>
    <property type="project" value="InterPro"/>
</dbReference>
<dbReference type="RefSeq" id="WP_161337329.1">
    <property type="nucleotide sequence ID" value="NZ_JBHSDG010000002.1"/>
</dbReference>
<keyword evidence="2" id="KW-0723">Serine/threonine-protein kinase</keyword>
<keyword evidence="2" id="KW-0808">Transferase</keyword>
<proteinExistence type="predicted"/>
<dbReference type="Proteomes" id="UP000445696">
    <property type="component" value="Unassembled WGS sequence"/>
</dbReference>
<dbReference type="InterPro" id="IPR000719">
    <property type="entry name" value="Prot_kinase_dom"/>
</dbReference>
<organism evidence="2 3">
    <name type="scientific">Sneathiella chungangensis</name>
    <dbReference type="NCBI Taxonomy" id="1418234"/>
    <lineage>
        <taxon>Bacteria</taxon>
        <taxon>Pseudomonadati</taxon>
        <taxon>Pseudomonadota</taxon>
        <taxon>Alphaproteobacteria</taxon>
        <taxon>Sneathiellales</taxon>
        <taxon>Sneathiellaceae</taxon>
        <taxon>Sneathiella</taxon>
    </lineage>
</organism>
<dbReference type="SMART" id="SM00220">
    <property type="entry name" value="S_TKc"/>
    <property type="match status" value="1"/>
</dbReference>
<dbReference type="InterPro" id="IPR011009">
    <property type="entry name" value="Kinase-like_dom_sf"/>
</dbReference>
<evidence type="ECO:0000313" key="2">
    <source>
        <dbReference type="EMBL" id="MZR20908.1"/>
    </source>
</evidence>
<dbReference type="OrthoDB" id="9805504at2"/>
<dbReference type="Gene3D" id="1.10.510.10">
    <property type="entry name" value="Transferase(Phosphotransferase) domain 1"/>
    <property type="match status" value="1"/>
</dbReference>
<comment type="caution">
    <text evidence="2">The sequence shown here is derived from an EMBL/GenBank/DDBJ whole genome shotgun (WGS) entry which is preliminary data.</text>
</comment>
<dbReference type="AlphaFoldDB" id="A0A845M7X9"/>
<reference evidence="2 3" key="1">
    <citation type="journal article" date="2014" name="Int. J. Syst. Evol. Microbiol.">
        <title>Sneathiella chungangensis sp. nov., isolated from a marine sand, and emended description of the genus Sneathiella.</title>
        <authorList>
            <person name="Siamphan C."/>
            <person name="Kim H."/>
            <person name="Lee J.S."/>
            <person name="Kim W."/>
        </authorList>
    </citation>
    <scope>NUCLEOTIDE SEQUENCE [LARGE SCALE GENOMIC DNA]</scope>
    <source>
        <strain evidence="2 3">KCTC 32476</strain>
    </source>
</reference>
<protein>
    <submittedName>
        <fullName evidence="2">Serine/threonine protein kinase</fullName>
    </submittedName>
</protein>
<dbReference type="EMBL" id="WTVA01000001">
    <property type="protein sequence ID" value="MZR20908.1"/>
    <property type="molecule type" value="Genomic_DNA"/>
</dbReference>
<feature type="domain" description="Protein kinase" evidence="1">
    <location>
        <begin position="23"/>
        <end position="310"/>
    </location>
</feature>
<accession>A0A845M7X9</accession>
<name>A0A845M7X9_9PROT</name>
<evidence type="ECO:0000259" key="1">
    <source>
        <dbReference type="PROSITE" id="PS50011"/>
    </source>
</evidence>
<dbReference type="Pfam" id="PF00069">
    <property type="entry name" value="Pkinase"/>
    <property type="match status" value="1"/>
</dbReference>
<keyword evidence="2" id="KW-0418">Kinase</keyword>
<dbReference type="SUPFAM" id="SSF56112">
    <property type="entry name" value="Protein kinase-like (PK-like)"/>
    <property type="match status" value="1"/>
</dbReference>
<evidence type="ECO:0000313" key="3">
    <source>
        <dbReference type="Proteomes" id="UP000445696"/>
    </source>
</evidence>
<gene>
    <name evidence="2" type="ORF">GQF03_01020</name>
</gene>
<keyword evidence="3" id="KW-1185">Reference proteome</keyword>
<dbReference type="GO" id="GO:0004674">
    <property type="term" value="F:protein serine/threonine kinase activity"/>
    <property type="evidence" value="ECO:0007669"/>
    <property type="project" value="UniProtKB-KW"/>
</dbReference>
<sequence length="450" mass="49847">MEVPSARPAMSGLSFATLSGRQGRIGELLGAGGQGEVYHVVVDGLPFALKWYHQHYTEIDTGLRLRLERGVRRGAPTNDFLWPLDLVEVPGNSSFGYIMPLRKSDFRGIRDLIAPPPHRLELTLASRIRLCQQLAHSFFELHAGGFCYQDINFGNIFVNPDTARILICDNDNVNIDGADASIYGTRKFMAPEVVRRESLPNSRTDLFSMAVLFFYTIFGWHPLDGRRENDISVLNADSEMSLYGTKPIFLFDPDTDENGPVEGVHDWIVARWHSLPRALRQLFIRSFTDGLHDPASRVLETEWMNVLNLIPDSIHICHDCGFEHVISLVKNQPAASGECLCCGEILEFSPVLVLGSHILTMSIGQEIRGEQVNYTKDAAAVAAKVEAHPTRANLIGLRNMTNAPWRASLPEGTSHLVPPGQAVRIAPGTTIEFGTAVGNIIEVNKLELTS</sequence>
<dbReference type="PROSITE" id="PS50011">
    <property type="entry name" value="PROTEIN_KINASE_DOM"/>
    <property type="match status" value="1"/>
</dbReference>